<feature type="compositionally biased region" description="Polar residues" evidence="1">
    <location>
        <begin position="1"/>
        <end position="16"/>
    </location>
</feature>
<gene>
    <name evidence="2" type="ORF">Pcinc_014074</name>
</gene>
<accession>A0AAE1FYI9</accession>
<feature type="region of interest" description="Disordered" evidence="1">
    <location>
        <begin position="1"/>
        <end position="103"/>
    </location>
</feature>
<dbReference type="AlphaFoldDB" id="A0AAE1FYI9"/>
<evidence type="ECO:0000313" key="3">
    <source>
        <dbReference type="Proteomes" id="UP001286313"/>
    </source>
</evidence>
<sequence>MPSQVSAPQVNTQRTSHSPKHTTSRQKQVTTDHHQHNTNEYDRPEPTSQQPASPPATSQPASQPTSQPAHQPLAHHPPAPPATPAVSHQPTKTNTGVKNKNIPHQSCRCRTLTSLSGKGVPCGCLPLQVSSRDPKMSCLG</sequence>
<name>A0AAE1FYI9_PETCI</name>
<dbReference type="EMBL" id="JAWQEG010001213">
    <property type="protein sequence ID" value="KAK3881492.1"/>
    <property type="molecule type" value="Genomic_DNA"/>
</dbReference>
<dbReference type="Proteomes" id="UP001286313">
    <property type="component" value="Unassembled WGS sequence"/>
</dbReference>
<feature type="compositionally biased region" description="Polar residues" evidence="1">
    <location>
        <begin position="86"/>
        <end position="103"/>
    </location>
</feature>
<organism evidence="2 3">
    <name type="scientific">Petrolisthes cinctipes</name>
    <name type="common">Flat porcelain crab</name>
    <dbReference type="NCBI Taxonomy" id="88211"/>
    <lineage>
        <taxon>Eukaryota</taxon>
        <taxon>Metazoa</taxon>
        <taxon>Ecdysozoa</taxon>
        <taxon>Arthropoda</taxon>
        <taxon>Crustacea</taxon>
        <taxon>Multicrustacea</taxon>
        <taxon>Malacostraca</taxon>
        <taxon>Eumalacostraca</taxon>
        <taxon>Eucarida</taxon>
        <taxon>Decapoda</taxon>
        <taxon>Pleocyemata</taxon>
        <taxon>Anomura</taxon>
        <taxon>Galatheoidea</taxon>
        <taxon>Porcellanidae</taxon>
        <taxon>Petrolisthes</taxon>
    </lineage>
</organism>
<reference evidence="2" key="1">
    <citation type="submission" date="2023-10" db="EMBL/GenBank/DDBJ databases">
        <title>Genome assemblies of two species of porcelain crab, Petrolisthes cinctipes and Petrolisthes manimaculis (Anomura: Porcellanidae).</title>
        <authorList>
            <person name="Angst P."/>
        </authorList>
    </citation>
    <scope>NUCLEOTIDE SEQUENCE</scope>
    <source>
        <strain evidence="2">PB745_01</strain>
        <tissue evidence="2">Gill</tissue>
    </source>
</reference>
<protein>
    <submittedName>
        <fullName evidence="2">Uncharacterized protein</fullName>
    </submittedName>
</protein>
<proteinExistence type="predicted"/>
<keyword evidence="3" id="KW-1185">Reference proteome</keyword>
<comment type="caution">
    <text evidence="2">The sequence shown here is derived from an EMBL/GenBank/DDBJ whole genome shotgun (WGS) entry which is preliminary data.</text>
</comment>
<evidence type="ECO:0000256" key="1">
    <source>
        <dbReference type="SAM" id="MobiDB-lite"/>
    </source>
</evidence>
<feature type="compositionally biased region" description="Low complexity" evidence="1">
    <location>
        <begin position="46"/>
        <end position="74"/>
    </location>
</feature>
<feature type="compositionally biased region" description="Basic and acidic residues" evidence="1">
    <location>
        <begin position="30"/>
        <end position="45"/>
    </location>
</feature>
<evidence type="ECO:0000313" key="2">
    <source>
        <dbReference type="EMBL" id="KAK3881492.1"/>
    </source>
</evidence>